<comment type="caution">
    <text evidence="2">The sequence shown here is derived from an EMBL/GenBank/DDBJ whole genome shotgun (WGS) entry which is preliminary data.</text>
</comment>
<protein>
    <recommendedName>
        <fullName evidence="3">DUF2127 domain-containing protein</fullName>
    </recommendedName>
</protein>
<accession>A0A0F9PCK2</accession>
<dbReference type="EMBL" id="LAZR01002478">
    <property type="protein sequence ID" value="KKN29555.1"/>
    <property type="molecule type" value="Genomic_DNA"/>
</dbReference>
<feature type="transmembrane region" description="Helical" evidence="1">
    <location>
        <begin position="95"/>
        <end position="114"/>
    </location>
</feature>
<proteinExistence type="predicted"/>
<evidence type="ECO:0000256" key="1">
    <source>
        <dbReference type="SAM" id="Phobius"/>
    </source>
</evidence>
<name>A0A0F9PCK2_9ZZZZ</name>
<feature type="transmembrane region" description="Helical" evidence="1">
    <location>
        <begin position="126"/>
        <end position="146"/>
    </location>
</feature>
<dbReference type="Pfam" id="PF09900">
    <property type="entry name" value="DUF2127"/>
    <property type="match status" value="1"/>
</dbReference>
<dbReference type="AlphaFoldDB" id="A0A0F9PCK2"/>
<feature type="transmembrane region" description="Helical" evidence="1">
    <location>
        <begin position="70"/>
        <end position="88"/>
    </location>
</feature>
<evidence type="ECO:0008006" key="3">
    <source>
        <dbReference type="Google" id="ProtNLM"/>
    </source>
</evidence>
<keyword evidence="1" id="KW-0812">Transmembrane</keyword>
<sequence length="155" mass="18240">MIQQQKGLYLIAIIEAFKGGLALITGLSLHVLMNENIALWLKRLTHHYHLDPAGTLVSHLNTLVRDMSHWNQTWLIIALFIYATLRFVEAYGLWFAYRWTEWMALFSAAIYLPFEIYELTINVNLLSFTLLSINSVIVWYLIRIIYRKKIPMPNR</sequence>
<evidence type="ECO:0000313" key="2">
    <source>
        <dbReference type="EMBL" id="KKN29555.1"/>
    </source>
</evidence>
<keyword evidence="1" id="KW-1133">Transmembrane helix</keyword>
<feature type="transmembrane region" description="Helical" evidence="1">
    <location>
        <begin position="7"/>
        <end position="33"/>
    </location>
</feature>
<reference evidence="2" key="1">
    <citation type="journal article" date="2015" name="Nature">
        <title>Complex archaea that bridge the gap between prokaryotes and eukaryotes.</title>
        <authorList>
            <person name="Spang A."/>
            <person name="Saw J.H."/>
            <person name="Jorgensen S.L."/>
            <person name="Zaremba-Niedzwiedzka K."/>
            <person name="Martijn J."/>
            <person name="Lind A.E."/>
            <person name="van Eijk R."/>
            <person name="Schleper C."/>
            <person name="Guy L."/>
            <person name="Ettema T.J."/>
        </authorList>
    </citation>
    <scope>NUCLEOTIDE SEQUENCE</scope>
</reference>
<gene>
    <name evidence="2" type="ORF">LCGC14_0842920</name>
</gene>
<organism evidence="2">
    <name type="scientific">marine sediment metagenome</name>
    <dbReference type="NCBI Taxonomy" id="412755"/>
    <lineage>
        <taxon>unclassified sequences</taxon>
        <taxon>metagenomes</taxon>
        <taxon>ecological metagenomes</taxon>
    </lineage>
</organism>
<keyword evidence="1" id="KW-0472">Membrane</keyword>
<dbReference type="InterPro" id="IPR021125">
    <property type="entry name" value="DUF2127"/>
</dbReference>